<evidence type="ECO:0000313" key="3">
    <source>
        <dbReference type="Proteomes" id="UP000230233"/>
    </source>
</evidence>
<dbReference type="Proteomes" id="UP000230233">
    <property type="component" value="Chromosome IV"/>
</dbReference>
<evidence type="ECO:0000313" key="2">
    <source>
        <dbReference type="EMBL" id="PIC31856.1"/>
    </source>
</evidence>
<dbReference type="OrthoDB" id="5849065at2759"/>
<feature type="chain" id="PRO_5013559399" evidence="1">
    <location>
        <begin position="25"/>
        <end position="119"/>
    </location>
</feature>
<keyword evidence="3" id="KW-1185">Reference proteome</keyword>
<dbReference type="STRING" id="1611254.A0A2G5TY52"/>
<dbReference type="EMBL" id="PDUG01000004">
    <property type="protein sequence ID" value="PIC31856.1"/>
    <property type="molecule type" value="Genomic_DNA"/>
</dbReference>
<evidence type="ECO:0000256" key="1">
    <source>
        <dbReference type="SAM" id="SignalP"/>
    </source>
</evidence>
<accession>A0A2G5TY52</accession>
<comment type="caution">
    <text evidence="2">The sequence shown here is derived from an EMBL/GenBank/DDBJ whole genome shotgun (WGS) entry which is preliminary data.</text>
</comment>
<dbReference type="AlphaFoldDB" id="A0A2G5TY52"/>
<organism evidence="2 3">
    <name type="scientific">Caenorhabditis nigoni</name>
    <dbReference type="NCBI Taxonomy" id="1611254"/>
    <lineage>
        <taxon>Eukaryota</taxon>
        <taxon>Metazoa</taxon>
        <taxon>Ecdysozoa</taxon>
        <taxon>Nematoda</taxon>
        <taxon>Chromadorea</taxon>
        <taxon>Rhabditida</taxon>
        <taxon>Rhabditina</taxon>
        <taxon>Rhabditomorpha</taxon>
        <taxon>Rhabditoidea</taxon>
        <taxon>Rhabditidae</taxon>
        <taxon>Peloderinae</taxon>
        <taxon>Caenorhabditis</taxon>
    </lineage>
</organism>
<reference evidence="3" key="1">
    <citation type="submission" date="2017-10" db="EMBL/GenBank/DDBJ databases">
        <title>Rapid genome shrinkage in a self-fertile nematode reveals novel sperm competition proteins.</title>
        <authorList>
            <person name="Yin D."/>
            <person name="Schwarz E.M."/>
            <person name="Thomas C.G."/>
            <person name="Felde R.L."/>
            <person name="Korf I.F."/>
            <person name="Cutter A.D."/>
            <person name="Schartner C.M."/>
            <person name="Ralston E.J."/>
            <person name="Meyer B.J."/>
            <person name="Haag E.S."/>
        </authorList>
    </citation>
    <scope>NUCLEOTIDE SEQUENCE [LARGE SCALE GENOMIC DNA]</scope>
    <source>
        <strain evidence="3">JU1422</strain>
    </source>
</reference>
<sequence length="119" mass="13281">MLLRSSSLLGSLLLVCAVLTAARASILTDSPPPQILTRQLRSFPYSVSFYRMLGHDRQLRPYYGVNDEVAALIDSMNNSDDVASSSGDEVYPTRPRRSDGLRGSFYWARFVVLFSVPFS</sequence>
<protein>
    <submittedName>
        <fullName evidence="2">Uncharacterized protein</fullName>
    </submittedName>
</protein>
<name>A0A2G5TY52_9PELO</name>
<feature type="signal peptide" evidence="1">
    <location>
        <begin position="1"/>
        <end position="24"/>
    </location>
</feature>
<keyword evidence="1" id="KW-0732">Signal</keyword>
<proteinExistence type="predicted"/>
<gene>
    <name evidence="2" type="primary">Cni-Y57G11C.45</name>
    <name evidence="2" type="synonym">Cnig_chr_IV.g12409</name>
    <name evidence="2" type="ORF">B9Z55_012409</name>
</gene>